<evidence type="ECO:0000313" key="2">
    <source>
        <dbReference type="EMBL" id="KKK78444.1"/>
    </source>
</evidence>
<dbReference type="InterPro" id="IPR011051">
    <property type="entry name" value="RmlC_Cupin_sf"/>
</dbReference>
<proteinExistence type="predicted"/>
<accession>A0A0F9AJ17</accession>
<dbReference type="InterPro" id="IPR001538">
    <property type="entry name" value="Man6P_isomerase-2_C"/>
</dbReference>
<feature type="domain" description="Mannose-6-phosphate isomerase type II C-terminal" evidence="1">
    <location>
        <begin position="132"/>
        <end position="217"/>
    </location>
</feature>
<sequence length="224" mass="26814">MINETISSGRSTVLRKNDSHELIITINKKRLQDIFIINGNSFKTKDISRKDLNIKQNEYYMIINRGHIPLDIHYDQNISHHSILYNPYKYENSKKINLTLEKFIERYEISKNYIDTLPKWYSFKFTYNNYNLIFVRAEFGLSIQSHKHRSEFWEIMGGTPIVITGGKVHYFVNEGIKFKTPKNTYHSIINVNVDINDFVIVKEEWQGRFDENDINRIFNPNRYY</sequence>
<comment type="caution">
    <text evidence="2">The sequence shown here is derived from an EMBL/GenBank/DDBJ whole genome shotgun (WGS) entry which is preliminary data.</text>
</comment>
<dbReference type="EMBL" id="LAZR01054490">
    <property type="protein sequence ID" value="KKK78444.1"/>
    <property type="molecule type" value="Genomic_DNA"/>
</dbReference>
<organism evidence="2">
    <name type="scientific">marine sediment metagenome</name>
    <dbReference type="NCBI Taxonomy" id="412755"/>
    <lineage>
        <taxon>unclassified sequences</taxon>
        <taxon>metagenomes</taxon>
        <taxon>ecological metagenomes</taxon>
    </lineage>
</organism>
<gene>
    <name evidence="2" type="ORF">LCGC14_2843520</name>
</gene>
<dbReference type="GO" id="GO:0005976">
    <property type="term" value="P:polysaccharide metabolic process"/>
    <property type="evidence" value="ECO:0007669"/>
    <property type="project" value="InterPro"/>
</dbReference>
<dbReference type="SUPFAM" id="SSF51182">
    <property type="entry name" value="RmlC-like cupins"/>
    <property type="match status" value="1"/>
</dbReference>
<reference evidence="2" key="1">
    <citation type="journal article" date="2015" name="Nature">
        <title>Complex archaea that bridge the gap between prokaryotes and eukaryotes.</title>
        <authorList>
            <person name="Spang A."/>
            <person name="Saw J.H."/>
            <person name="Jorgensen S.L."/>
            <person name="Zaremba-Niedzwiedzka K."/>
            <person name="Martijn J."/>
            <person name="Lind A.E."/>
            <person name="van Eijk R."/>
            <person name="Schleper C."/>
            <person name="Guy L."/>
            <person name="Ettema T.J."/>
        </authorList>
    </citation>
    <scope>NUCLEOTIDE SEQUENCE</scope>
</reference>
<dbReference type="Pfam" id="PF01050">
    <property type="entry name" value="MannoseP_isomer"/>
    <property type="match status" value="1"/>
</dbReference>
<dbReference type="AlphaFoldDB" id="A0A0F9AJ17"/>
<protein>
    <recommendedName>
        <fullName evidence="1">Mannose-6-phosphate isomerase type II C-terminal domain-containing protein</fullName>
    </recommendedName>
</protein>
<name>A0A0F9AJ17_9ZZZZ</name>
<dbReference type="GO" id="GO:0016779">
    <property type="term" value="F:nucleotidyltransferase activity"/>
    <property type="evidence" value="ECO:0007669"/>
    <property type="project" value="InterPro"/>
</dbReference>
<evidence type="ECO:0000259" key="1">
    <source>
        <dbReference type="Pfam" id="PF01050"/>
    </source>
</evidence>